<dbReference type="PANTHER" id="PTHR42894:SF1">
    <property type="entry name" value="N-(5'-PHOSPHORIBOSYL)ANTHRANILATE ISOMERASE"/>
    <property type="match status" value="1"/>
</dbReference>
<comment type="pathway">
    <text evidence="2">Amino-acid biosynthesis; L-tryptophan biosynthesis; L-tryptophan from chorismate: step 3/5.</text>
</comment>
<keyword evidence="5" id="KW-0028">Amino-acid biosynthesis</keyword>
<evidence type="ECO:0000256" key="6">
    <source>
        <dbReference type="ARBA" id="ARBA00022822"/>
    </source>
</evidence>
<feature type="domain" description="N-(5'phosphoribosyl) anthranilate isomerase (PRAI)" evidence="9">
    <location>
        <begin position="4"/>
        <end position="47"/>
    </location>
</feature>
<sequence length="54" mass="5456">MPWGLAGGLNPTNVAEAIARTGAPLVDTSSGVESAPGVKDTDKITNFAFAVRLA</sequence>
<evidence type="ECO:0000256" key="4">
    <source>
        <dbReference type="ARBA" id="ARBA00022272"/>
    </source>
</evidence>
<keyword evidence="7" id="KW-0057">Aromatic amino acid biosynthesis</keyword>
<evidence type="ECO:0000256" key="1">
    <source>
        <dbReference type="ARBA" id="ARBA00001164"/>
    </source>
</evidence>
<organism evidence="10">
    <name type="scientific">Klebsiella pneumoniae</name>
    <dbReference type="NCBI Taxonomy" id="573"/>
    <lineage>
        <taxon>Bacteria</taxon>
        <taxon>Pseudomonadati</taxon>
        <taxon>Pseudomonadota</taxon>
        <taxon>Gammaproteobacteria</taxon>
        <taxon>Enterobacterales</taxon>
        <taxon>Enterobacteriaceae</taxon>
        <taxon>Klebsiella/Raoultella group</taxon>
        <taxon>Klebsiella</taxon>
        <taxon>Klebsiella pneumoniae complex</taxon>
    </lineage>
</organism>
<dbReference type="Pfam" id="PF00697">
    <property type="entry name" value="PRAI"/>
    <property type="match status" value="1"/>
</dbReference>
<evidence type="ECO:0000256" key="7">
    <source>
        <dbReference type="ARBA" id="ARBA00023141"/>
    </source>
</evidence>
<dbReference type="UniPathway" id="UPA00035">
    <property type="reaction ID" value="UER00042"/>
</dbReference>
<evidence type="ECO:0000256" key="3">
    <source>
        <dbReference type="ARBA" id="ARBA00012572"/>
    </source>
</evidence>
<dbReference type="EC" id="5.3.1.24" evidence="3"/>
<keyword evidence="10" id="KW-0614">Plasmid</keyword>
<keyword evidence="6" id="KW-0822">Tryptophan biosynthesis</keyword>
<keyword evidence="8 10" id="KW-0413">Isomerase</keyword>
<dbReference type="InterPro" id="IPR044643">
    <property type="entry name" value="TrpF_fam"/>
</dbReference>
<proteinExistence type="predicted"/>
<name>A0A410J3E5_KLEPN</name>
<evidence type="ECO:0000313" key="10">
    <source>
        <dbReference type="EMBL" id="QAR15209.1"/>
    </source>
</evidence>
<dbReference type="InterPro" id="IPR001240">
    <property type="entry name" value="PRAI_dom"/>
</dbReference>
<dbReference type="PANTHER" id="PTHR42894">
    <property type="entry name" value="N-(5'-PHOSPHORIBOSYL)ANTHRANILATE ISOMERASE"/>
    <property type="match status" value="1"/>
</dbReference>
<dbReference type="GO" id="GO:0000162">
    <property type="term" value="P:L-tryptophan biosynthetic process"/>
    <property type="evidence" value="ECO:0007669"/>
    <property type="project" value="UniProtKB-UniPathway"/>
</dbReference>
<accession>A0A410J3E5</accession>
<dbReference type="GO" id="GO:0004640">
    <property type="term" value="F:phosphoribosylanthranilate isomerase activity"/>
    <property type="evidence" value="ECO:0007669"/>
    <property type="project" value="UniProtKB-EC"/>
</dbReference>
<dbReference type="RefSeq" id="WP_251362595.1">
    <property type="nucleotide sequence ID" value="NZ_BTWQ01000297.1"/>
</dbReference>
<dbReference type="InterPro" id="IPR011060">
    <property type="entry name" value="RibuloseP-bd_barrel"/>
</dbReference>
<evidence type="ECO:0000256" key="5">
    <source>
        <dbReference type="ARBA" id="ARBA00022605"/>
    </source>
</evidence>
<evidence type="ECO:0000256" key="8">
    <source>
        <dbReference type="ARBA" id="ARBA00023235"/>
    </source>
</evidence>
<reference evidence="10" key="1">
    <citation type="submission" date="2018-09" db="EMBL/GenBank/DDBJ databases">
        <authorList>
            <person name="Zhou D."/>
        </authorList>
    </citation>
    <scope>NUCLEOTIDE SEQUENCE</scope>
    <source>
        <strain evidence="10">A1706</strain>
        <plasmid evidence="10">pA1706-NDM</plasmid>
    </source>
</reference>
<dbReference type="Gene3D" id="3.20.20.70">
    <property type="entry name" value="Aldolase class I"/>
    <property type="match status" value="1"/>
</dbReference>
<evidence type="ECO:0000259" key="9">
    <source>
        <dbReference type="Pfam" id="PF00697"/>
    </source>
</evidence>
<protein>
    <recommendedName>
        <fullName evidence="4">N-(5'-phosphoribosyl)anthranilate isomerase</fullName>
        <ecNumber evidence="3">5.3.1.24</ecNumber>
    </recommendedName>
</protein>
<dbReference type="InterPro" id="IPR013785">
    <property type="entry name" value="Aldolase_TIM"/>
</dbReference>
<dbReference type="SUPFAM" id="SSF51366">
    <property type="entry name" value="Ribulose-phoshate binding barrel"/>
    <property type="match status" value="1"/>
</dbReference>
<evidence type="ECO:0000256" key="2">
    <source>
        <dbReference type="ARBA" id="ARBA00004664"/>
    </source>
</evidence>
<comment type="catalytic activity">
    <reaction evidence="1">
        <text>N-(5-phospho-beta-D-ribosyl)anthranilate = 1-(2-carboxyphenylamino)-1-deoxy-D-ribulose 5-phosphate</text>
        <dbReference type="Rhea" id="RHEA:21540"/>
        <dbReference type="ChEBI" id="CHEBI:18277"/>
        <dbReference type="ChEBI" id="CHEBI:58613"/>
        <dbReference type="EC" id="5.3.1.24"/>
    </reaction>
</comment>
<dbReference type="AlphaFoldDB" id="A0A410J3E5"/>
<geneLocation type="plasmid" evidence="10">
    <name>pA1706-NDM</name>
</geneLocation>
<dbReference type="EMBL" id="MH917279">
    <property type="protein sequence ID" value="QAR15209.1"/>
    <property type="molecule type" value="Genomic_DNA"/>
</dbReference>